<gene>
    <name evidence="3" type="ORF">SAMN05444342_0081</name>
    <name evidence="2" type="ORF">ZOD2009_12747</name>
</gene>
<dbReference type="RefSeq" id="WP_007980370.1">
    <property type="nucleotide sequence ID" value="NZ_AEMG01000012.1"/>
</dbReference>
<evidence type="ECO:0000313" key="4">
    <source>
        <dbReference type="Proteomes" id="UP000003751"/>
    </source>
</evidence>
<organism evidence="2 4">
    <name type="scientific">Haladaptatus paucihalophilus DX253</name>
    <dbReference type="NCBI Taxonomy" id="797209"/>
    <lineage>
        <taxon>Archaea</taxon>
        <taxon>Methanobacteriati</taxon>
        <taxon>Methanobacteriota</taxon>
        <taxon>Stenosarchaea group</taxon>
        <taxon>Halobacteria</taxon>
        <taxon>Halobacteriales</taxon>
        <taxon>Haladaptataceae</taxon>
        <taxon>Haladaptatus</taxon>
    </lineage>
</organism>
<sequence>MSRESNEHRTPLYETVHEGGPIAETVIDAIAEVTDSSSTEIEPLYESIDPDALEDLFGRHSEKRVPRRVEFIHKGFAVVVERNGRVTIYEDS</sequence>
<dbReference type="Proteomes" id="UP000003751">
    <property type="component" value="Unassembled WGS sequence"/>
</dbReference>
<evidence type="ECO:0000259" key="1">
    <source>
        <dbReference type="Pfam" id="PF18545"/>
    </source>
</evidence>
<dbReference type="AlphaFoldDB" id="E7QUR4"/>
<keyword evidence="5" id="KW-1185">Reference proteome</keyword>
<reference evidence="3" key="3">
    <citation type="submission" date="2016-11" db="EMBL/GenBank/DDBJ databases">
        <authorList>
            <person name="Jaros S."/>
            <person name="Januszkiewicz K."/>
            <person name="Wedrychowicz H."/>
        </authorList>
    </citation>
    <scope>NUCLEOTIDE SEQUENCE [LARGE SCALE GENOMIC DNA]</scope>
    <source>
        <strain evidence="3">DX253</strain>
    </source>
</reference>
<dbReference type="PATRIC" id="fig|797209.4.peg.2506"/>
<accession>E7QUR4</accession>
<protein>
    <recommendedName>
        <fullName evidence="1">Halobacterial output domain-containing protein</fullName>
    </recommendedName>
</protein>
<proteinExistence type="predicted"/>
<dbReference type="EMBL" id="FRAN01000001">
    <property type="protein sequence ID" value="SHJ96128.1"/>
    <property type="molecule type" value="Genomic_DNA"/>
</dbReference>
<dbReference type="Proteomes" id="UP000184203">
    <property type="component" value="Unassembled WGS sequence"/>
</dbReference>
<dbReference type="InterPro" id="IPR040624">
    <property type="entry name" value="HalOD1"/>
</dbReference>
<evidence type="ECO:0000313" key="3">
    <source>
        <dbReference type="EMBL" id="SHJ96128.1"/>
    </source>
</evidence>
<reference evidence="5" key="2">
    <citation type="submission" date="2016-11" db="EMBL/GenBank/DDBJ databases">
        <authorList>
            <person name="Varghese N."/>
            <person name="Submissions S."/>
        </authorList>
    </citation>
    <scope>NUCLEOTIDE SEQUENCE [LARGE SCALE GENOMIC DNA]</scope>
    <source>
        <strain evidence="5">DX253</strain>
    </source>
</reference>
<reference evidence="2 4" key="1">
    <citation type="journal article" date="2014" name="ISME J.">
        <title>Trehalose/2-sulfotrehalose biosynthesis and glycine-betaine uptake are widely spread mechanisms for osmoadaptation in the Halobacteriales.</title>
        <authorList>
            <person name="Youssef N.H."/>
            <person name="Savage-Ashlock K.N."/>
            <person name="McCully A.L."/>
            <person name="Luedtke B."/>
            <person name="Shaw E.I."/>
            <person name="Hoff W.D."/>
            <person name="Elshahed M.S."/>
        </authorList>
    </citation>
    <scope>NUCLEOTIDE SEQUENCE [LARGE SCALE GENOMIC DNA]</scope>
    <source>
        <strain evidence="2 4">DX253</strain>
    </source>
</reference>
<name>E7QUR4_HALPU</name>
<dbReference type="Pfam" id="PF18545">
    <property type="entry name" value="HalOD1"/>
    <property type="match status" value="1"/>
</dbReference>
<dbReference type="OrthoDB" id="271604at2157"/>
<feature type="domain" description="Halobacterial output" evidence="1">
    <location>
        <begin position="21"/>
        <end position="89"/>
    </location>
</feature>
<evidence type="ECO:0000313" key="2">
    <source>
        <dbReference type="EMBL" id="EFW91721.1"/>
    </source>
</evidence>
<evidence type="ECO:0000313" key="5">
    <source>
        <dbReference type="Proteomes" id="UP000184203"/>
    </source>
</evidence>
<dbReference type="EMBL" id="AEMG01000012">
    <property type="protein sequence ID" value="EFW91721.1"/>
    <property type="molecule type" value="Genomic_DNA"/>
</dbReference>
<dbReference type="STRING" id="797209.GCA_000376445_00855"/>